<dbReference type="PANTHER" id="PTHR10000:SF8">
    <property type="entry name" value="HAD SUPERFAMILY HYDROLASE-LIKE, TYPE 3"/>
    <property type="match status" value="1"/>
</dbReference>
<dbReference type="SUPFAM" id="SSF56784">
    <property type="entry name" value="HAD-like"/>
    <property type="match status" value="1"/>
</dbReference>
<dbReference type="PANTHER" id="PTHR10000">
    <property type="entry name" value="PHOSPHOSERINE PHOSPHATASE"/>
    <property type="match status" value="1"/>
</dbReference>
<dbReference type="GO" id="GO:0016787">
    <property type="term" value="F:hydrolase activity"/>
    <property type="evidence" value="ECO:0007669"/>
    <property type="project" value="UniProtKB-KW"/>
</dbReference>
<dbReference type="InterPro" id="IPR023214">
    <property type="entry name" value="HAD_sf"/>
</dbReference>
<dbReference type="InterPro" id="IPR000150">
    <property type="entry name" value="Cof"/>
</dbReference>
<evidence type="ECO:0000313" key="2">
    <source>
        <dbReference type="Proteomes" id="UP001057877"/>
    </source>
</evidence>
<dbReference type="Gene3D" id="3.40.50.1000">
    <property type="entry name" value="HAD superfamily/HAD-like"/>
    <property type="match status" value="1"/>
</dbReference>
<keyword evidence="1" id="KW-0378">Hydrolase</keyword>
<dbReference type="SFLD" id="SFLDG01140">
    <property type="entry name" value="C2.B:_Phosphomannomutase_and_P"/>
    <property type="match status" value="1"/>
</dbReference>
<gene>
    <name evidence="1" type="ORF">L1F29_26835</name>
</gene>
<dbReference type="Pfam" id="PF08282">
    <property type="entry name" value="Hydrolase_3"/>
    <property type="match status" value="1"/>
</dbReference>
<dbReference type="Proteomes" id="UP001057877">
    <property type="component" value="Chromosome"/>
</dbReference>
<accession>A0ABY5S870</accession>
<dbReference type="InterPro" id="IPR036412">
    <property type="entry name" value="HAD-like_sf"/>
</dbReference>
<dbReference type="CDD" id="cd07516">
    <property type="entry name" value="HAD_Pase"/>
    <property type="match status" value="1"/>
</dbReference>
<name>A0ABY5S870_9BACL</name>
<protein>
    <submittedName>
        <fullName evidence="1">Cof-type HAD-IIB family hydrolase</fullName>
    </submittedName>
</protein>
<dbReference type="EMBL" id="CP091430">
    <property type="protein sequence ID" value="UVI29022.1"/>
    <property type="molecule type" value="Genomic_DNA"/>
</dbReference>
<dbReference type="NCBIfam" id="TIGR01484">
    <property type="entry name" value="HAD-SF-IIB"/>
    <property type="match status" value="1"/>
</dbReference>
<dbReference type="InterPro" id="IPR006379">
    <property type="entry name" value="HAD-SF_hydro_IIB"/>
</dbReference>
<dbReference type="RefSeq" id="WP_258385111.1">
    <property type="nucleotide sequence ID" value="NZ_CP091430.1"/>
</dbReference>
<evidence type="ECO:0000313" key="1">
    <source>
        <dbReference type="EMBL" id="UVI29022.1"/>
    </source>
</evidence>
<keyword evidence="2" id="KW-1185">Reference proteome</keyword>
<dbReference type="PROSITE" id="PS01228">
    <property type="entry name" value="COF_1"/>
    <property type="match status" value="1"/>
</dbReference>
<reference evidence="1" key="1">
    <citation type="submission" date="2022-01" db="EMBL/GenBank/DDBJ databases">
        <title>Paenibacillus spongiae sp. nov., isolated from marine sponge.</title>
        <authorList>
            <person name="Li Z."/>
            <person name="Zhang M."/>
        </authorList>
    </citation>
    <scope>NUCLEOTIDE SEQUENCE</scope>
    <source>
        <strain evidence="1">PHS-Z3</strain>
    </source>
</reference>
<proteinExistence type="predicted"/>
<dbReference type="Gene3D" id="3.30.1240.10">
    <property type="match status" value="1"/>
</dbReference>
<sequence>MQAVVLDLDGTLLNSDKEVSDRNLQAVMSCHQAGMKIIIATARPPRSVKAMLPLEILGVASFVYYNGAMVCDTLAGIEEHIPIPQPSAANIIDFCYKHMPMCIISLEVRDQWYSNQEIGDGTIYNPQFRPMIVTLDELKTYPATKILLTEFEEPGKCEQLRLQFGEETNMVVTDQGKLIQFMNKSVSKATGILKLCGHAGIRPSQIIVFGDDHNDIEMFRMAGYSAAMSNAVPELKAIASEVTASNDEDGVAILLERILRERIAL</sequence>
<dbReference type="NCBIfam" id="TIGR00099">
    <property type="entry name" value="Cof-subfamily"/>
    <property type="match status" value="1"/>
</dbReference>
<dbReference type="SFLD" id="SFLDS00003">
    <property type="entry name" value="Haloacid_Dehalogenase"/>
    <property type="match status" value="1"/>
</dbReference>
<organism evidence="1 2">
    <name type="scientific">Paenibacillus spongiae</name>
    <dbReference type="NCBI Taxonomy" id="2909671"/>
    <lineage>
        <taxon>Bacteria</taxon>
        <taxon>Bacillati</taxon>
        <taxon>Bacillota</taxon>
        <taxon>Bacilli</taxon>
        <taxon>Bacillales</taxon>
        <taxon>Paenibacillaceae</taxon>
        <taxon>Paenibacillus</taxon>
    </lineage>
</organism>